<feature type="domain" description="YopX protein" evidence="1">
    <location>
        <begin position="6"/>
        <end position="142"/>
    </location>
</feature>
<evidence type="ECO:0000313" key="2">
    <source>
        <dbReference type="EMBL" id="RSJ88304.1"/>
    </source>
</evidence>
<organism evidence="2 3">
    <name type="scientific">Streptococcus cristatus</name>
    <dbReference type="NCBI Taxonomy" id="45634"/>
    <lineage>
        <taxon>Bacteria</taxon>
        <taxon>Bacillati</taxon>
        <taxon>Bacillota</taxon>
        <taxon>Bacilli</taxon>
        <taxon>Lactobacillales</taxon>
        <taxon>Streptococcaceae</taxon>
        <taxon>Streptococcus</taxon>
    </lineage>
</organism>
<proteinExistence type="predicted"/>
<dbReference type="InterPro" id="IPR010024">
    <property type="entry name" value="CHP16711"/>
</dbReference>
<dbReference type="Gene3D" id="2.30.30.290">
    <property type="entry name" value="YopX-like domains"/>
    <property type="match status" value="1"/>
</dbReference>
<dbReference type="AlphaFoldDB" id="A0A3R9KJ36"/>
<dbReference type="Pfam" id="PF09643">
    <property type="entry name" value="YopX"/>
    <property type="match status" value="1"/>
</dbReference>
<gene>
    <name evidence="2" type="ORF">D8792_09775</name>
</gene>
<dbReference type="NCBIfam" id="TIGR01671">
    <property type="entry name" value="phage_TIGR01671"/>
    <property type="match status" value="1"/>
</dbReference>
<dbReference type="RefSeq" id="WP_125373941.1">
    <property type="nucleotide sequence ID" value="NZ_RJPS01000015.1"/>
</dbReference>
<accession>A0A3R9KJ36</accession>
<evidence type="ECO:0000259" key="1">
    <source>
        <dbReference type="Pfam" id="PF09643"/>
    </source>
</evidence>
<reference evidence="2 3" key="1">
    <citation type="submission" date="2018-11" db="EMBL/GenBank/DDBJ databases">
        <title>Species Designations Belie Phenotypic and Genotypic Heterogeneity in Oral Streptococci.</title>
        <authorList>
            <person name="Velsko I."/>
        </authorList>
    </citation>
    <scope>NUCLEOTIDE SEQUENCE [LARGE SCALE GENOMIC DNA]</scope>
    <source>
        <strain evidence="2 3">A52</strain>
    </source>
</reference>
<dbReference type="InterPro" id="IPR019096">
    <property type="entry name" value="YopX_protein"/>
</dbReference>
<dbReference type="InterPro" id="IPR023385">
    <property type="entry name" value="YopX-like_C"/>
</dbReference>
<name>A0A3R9KJ36_STRCR</name>
<protein>
    <submittedName>
        <fullName evidence="2">YopX protein</fullName>
    </submittedName>
</protein>
<dbReference type="EMBL" id="RJPS01000015">
    <property type="protein sequence ID" value="RSJ88304.1"/>
    <property type="molecule type" value="Genomic_DNA"/>
</dbReference>
<dbReference type="Proteomes" id="UP000270868">
    <property type="component" value="Unassembled WGS sequence"/>
</dbReference>
<evidence type="ECO:0000313" key="3">
    <source>
        <dbReference type="Proteomes" id="UP000270868"/>
    </source>
</evidence>
<comment type="caution">
    <text evidence="2">The sequence shown here is derived from an EMBL/GenBank/DDBJ whole genome shotgun (WGS) entry which is preliminary data.</text>
</comment>
<sequence length="146" mass="17227">MMLKIRVFAKELSKMFWPEDIVYIDYRDKTVTVRGCQHLDCDTCHDEYSWEKCEIMRFTDVLDNSEPRKEIFEGDVVKTTRFVGRADETGGYYEYDKELIGVVKKLEGTWVIDTGNDAVPLWSEIEENEVMGNIYENQEYLKNRGN</sequence>
<dbReference type="SUPFAM" id="SSF159006">
    <property type="entry name" value="YopX-like"/>
    <property type="match status" value="1"/>
</dbReference>